<evidence type="ECO:0000256" key="4">
    <source>
        <dbReference type="ARBA" id="ARBA00023159"/>
    </source>
</evidence>
<evidence type="ECO:0000256" key="1">
    <source>
        <dbReference type="ARBA" id="ARBA00004123"/>
    </source>
</evidence>
<evidence type="ECO:0000259" key="8">
    <source>
        <dbReference type="PROSITE" id="PS51011"/>
    </source>
</evidence>
<dbReference type="InterPro" id="IPR036431">
    <property type="entry name" value="ARID_dom_sf"/>
</dbReference>
<gene>
    <name evidence="9" type="ORF">GSONMT00027252001</name>
</gene>
<dbReference type="SMART" id="SM00501">
    <property type="entry name" value="BRIGHT"/>
    <property type="match status" value="1"/>
</dbReference>
<dbReference type="PANTHER" id="PTHR13964:SF25">
    <property type="entry name" value="AT-RICH INTERACTIVE DOMAIN-CONTAINING PROTEIN 5A"/>
    <property type="match status" value="1"/>
</dbReference>
<sequence length="635" mass="70638">MKDCGFCGDKWPVDSINLAPINVTPISYALFQNYAFLELDLHFYNFSPSFVVLVVSTAAMEISDSASDCEESPSFSPMEPEERSFTAGLHCFMKDRGTPIERIPHLGFKQINLWKIYKAVEKLSGYDSVTSRRLWKNVYDELGGSPGSTSAATCTRRHYERLVLPFERQLRGEEDKPLPPSKPRKQYKRSPDGKGSRSEGKRKRPHLEKETDSEGQVHSTPLSPWTTPSESLHPDHPPPISETTVCDDLSSSACTLSGPAQGPTSCPWRGSQLQSAAADIISPLEKKKRMAQASLSESQDSQSARQGDCKGRPSVIHCSQSPGLFLPSRTRTTSEGSPLPLSSSSSRSPSPYSISSEDCPALTEDRPPVPKPEVPLHFSSNPISAHSGVHKPQTCSPDVKEYVGFPGGQRDFPQVSPLPVETVSIKGRSKNSVWSPVCNGSNRHPAHQIPPPTSCTYTVRSCLVPSTSSFTKVYPKSMESLQPIPFQPGYTFHQNPNRPMLHDDRLIYKKKLQMVPRHYQTEKKQKSRTMLHKPLPTQQPVFHPNASIPVSYLIPAYDRTRGDSGQKPPVHPLFIPTHVRLSQSQTSPMYRHVPTGHTHTSSYEPALYSYPFHIPMCNPHTGYSITGVHYPHTRL</sequence>
<dbReference type="EMBL" id="FR904670">
    <property type="protein sequence ID" value="CDQ69491.1"/>
    <property type="molecule type" value="Genomic_DNA"/>
</dbReference>
<dbReference type="FunFam" id="1.10.150.60:FF:000004">
    <property type="entry name" value="AT-rich interactive domain-containing protein 5B"/>
    <property type="match status" value="1"/>
</dbReference>
<accession>A0A060WQR4</accession>
<feature type="compositionally biased region" description="Polar residues" evidence="7">
    <location>
        <begin position="241"/>
        <end position="255"/>
    </location>
</feature>
<dbReference type="Proteomes" id="UP000193380">
    <property type="component" value="Unassembled WGS sequence"/>
</dbReference>
<protein>
    <recommendedName>
        <fullName evidence="8">ARID domain-containing protein</fullName>
    </recommendedName>
</protein>
<evidence type="ECO:0000256" key="3">
    <source>
        <dbReference type="ARBA" id="ARBA00023125"/>
    </source>
</evidence>
<comment type="subcellular location">
    <subcellularLocation>
        <location evidence="1">Nucleus</location>
    </subcellularLocation>
</comment>
<dbReference type="GO" id="GO:0000976">
    <property type="term" value="F:transcription cis-regulatory region binding"/>
    <property type="evidence" value="ECO:0007669"/>
    <property type="project" value="TreeGrafter"/>
</dbReference>
<dbReference type="Pfam" id="PF01388">
    <property type="entry name" value="ARID"/>
    <property type="match status" value="1"/>
</dbReference>
<feature type="compositionally biased region" description="Basic and acidic residues" evidence="7">
    <location>
        <begin position="189"/>
        <end position="199"/>
    </location>
</feature>
<dbReference type="PaxDb" id="8022-A0A060WQR4"/>
<dbReference type="AlphaFoldDB" id="A0A060WQR4"/>
<dbReference type="GO" id="GO:0005634">
    <property type="term" value="C:nucleus"/>
    <property type="evidence" value="ECO:0007669"/>
    <property type="project" value="UniProtKB-SubCell"/>
</dbReference>
<proteinExistence type="predicted"/>
<evidence type="ECO:0000256" key="2">
    <source>
        <dbReference type="ARBA" id="ARBA00023015"/>
    </source>
</evidence>
<keyword evidence="5" id="KW-0804">Transcription</keyword>
<dbReference type="STRING" id="8022.A0A060WQR4"/>
<keyword evidence="4" id="KW-0010">Activator</keyword>
<dbReference type="SUPFAM" id="SSF46774">
    <property type="entry name" value="ARID-like"/>
    <property type="match status" value="1"/>
</dbReference>
<feature type="compositionally biased region" description="Basic and acidic residues" evidence="7">
    <location>
        <begin position="168"/>
        <end position="177"/>
    </location>
</feature>
<feature type="compositionally biased region" description="Polar residues" evidence="7">
    <location>
        <begin position="293"/>
        <end position="305"/>
    </location>
</feature>
<name>A0A060WQR4_ONCMY</name>
<dbReference type="InterPro" id="IPR001606">
    <property type="entry name" value="ARID_dom"/>
</dbReference>
<reference evidence="9" key="1">
    <citation type="journal article" date="2014" name="Nat. Commun.">
        <title>The rainbow trout genome provides novel insights into evolution after whole-genome duplication in vertebrates.</title>
        <authorList>
            <person name="Berthelot C."/>
            <person name="Brunet F."/>
            <person name="Chalopin D."/>
            <person name="Juanchich A."/>
            <person name="Bernard M."/>
            <person name="Noel B."/>
            <person name="Bento P."/>
            <person name="Da Silva C."/>
            <person name="Labadie K."/>
            <person name="Alberti A."/>
            <person name="Aury J.M."/>
            <person name="Louis A."/>
            <person name="Dehais P."/>
            <person name="Bardou P."/>
            <person name="Montfort J."/>
            <person name="Klopp C."/>
            <person name="Cabau C."/>
            <person name="Gaspin C."/>
            <person name="Thorgaard G.H."/>
            <person name="Boussaha M."/>
            <person name="Quillet E."/>
            <person name="Guyomard R."/>
            <person name="Galiana D."/>
            <person name="Bobe J."/>
            <person name="Volff J.N."/>
            <person name="Genet C."/>
            <person name="Wincker P."/>
            <person name="Jaillon O."/>
            <person name="Roest Crollius H."/>
            <person name="Guiguen Y."/>
        </authorList>
    </citation>
    <scope>NUCLEOTIDE SEQUENCE [LARGE SCALE GENOMIC DNA]</scope>
</reference>
<organism evidence="9 10">
    <name type="scientific">Oncorhynchus mykiss</name>
    <name type="common">Rainbow trout</name>
    <name type="synonym">Salmo gairdneri</name>
    <dbReference type="NCBI Taxonomy" id="8022"/>
    <lineage>
        <taxon>Eukaryota</taxon>
        <taxon>Metazoa</taxon>
        <taxon>Chordata</taxon>
        <taxon>Craniata</taxon>
        <taxon>Vertebrata</taxon>
        <taxon>Euteleostomi</taxon>
        <taxon>Actinopterygii</taxon>
        <taxon>Neopterygii</taxon>
        <taxon>Teleostei</taxon>
        <taxon>Protacanthopterygii</taxon>
        <taxon>Salmoniformes</taxon>
        <taxon>Salmonidae</taxon>
        <taxon>Salmoninae</taxon>
        <taxon>Oncorhynchus</taxon>
    </lineage>
</organism>
<keyword evidence="3" id="KW-0238">DNA-binding</keyword>
<evidence type="ECO:0000256" key="5">
    <source>
        <dbReference type="ARBA" id="ARBA00023163"/>
    </source>
</evidence>
<dbReference type="GO" id="GO:0006357">
    <property type="term" value="P:regulation of transcription by RNA polymerase II"/>
    <property type="evidence" value="ECO:0007669"/>
    <property type="project" value="TreeGrafter"/>
</dbReference>
<dbReference type="SMART" id="SM01014">
    <property type="entry name" value="ARID"/>
    <property type="match status" value="1"/>
</dbReference>
<evidence type="ECO:0000313" key="10">
    <source>
        <dbReference type="Proteomes" id="UP000193380"/>
    </source>
</evidence>
<feature type="region of interest" description="Disordered" evidence="7">
    <location>
        <begin position="168"/>
        <end position="372"/>
    </location>
</feature>
<evidence type="ECO:0000313" key="9">
    <source>
        <dbReference type="EMBL" id="CDQ69491.1"/>
    </source>
</evidence>
<keyword evidence="6" id="KW-0539">Nucleus</keyword>
<dbReference type="Gene3D" id="1.10.150.60">
    <property type="entry name" value="ARID DNA-binding domain"/>
    <property type="match status" value="1"/>
</dbReference>
<dbReference type="PROSITE" id="PS51011">
    <property type="entry name" value="ARID"/>
    <property type="match status" value="1"/>
</dbReference>
<keyword evidence="2" id="KW-0805">Transcription regulation</keyword>
<reference evidence="9" key="2">
    <citation type="submission" date="2014-03" db="EMBL/GenBank/DDBJ databases">
        <authorList>
            <person name="Genoscope - CEA"/>
        </authorList>
    </citation>
    <scope>NUCLEOTIDE SEQUENCE</scope>
</reference>
<evidence type="ECO:0000256" key="7">
    <source>
        <dbReference type="SAM" id="MobiDB-lite"/>
    </source>
</evidence>
<feature type="compositionally biased region" description="Low complexity" evidence="7">
    <location>
        <begin position="337"/>
        <end position="356"/>
    </location>
</feature>
<evidence type="ECO:0000256" key="6">
    <source>
        <dbReference type="ARBA" id="ARBA00023242"/>
    </source>
</evidence>
<feature type="compositionally biased region" description="Polar residues" evidence="7">
    <location>
        <begin position="214"/>
        <end position="230"/>
    </location>
</feature>
<feature type="domain" description="ARID" evidence="8">
    <location>
        <begin position="79"/>
        <end position="171"/>
    </location>
</feature>
<dbReference type="PANTHER" id="PTHR13964">
    <property type="entry name" value="RBP-RELATED"/>
    <property type="match status" value="1"/>
</dbReference>
<dbReference type="InterPro" id="IPR051232">
    <property type="entry name" value="ARID/SWI1_ChromRemod"/>
</dbReference>